<feature type="region of interest" description="Disordered" evidence="1">
    <location>
        <begin position="1826"/>
        <end position="1852"/>
    </location>
</feature>
<feature type="compositionally biased region" description="Low complexity" evidence="1">
    <location>
        <begin position="175"/>
        <end position="185"/>
    </location>
</feature>
<feature type="compositionally biased region" description="Low complexity" evidence="1">
    <location>
        <begin position="1429"/>
        <end position="1448"/>
    </location>
</feature>
<feature type="region of interest" description="Disordered" evidence="1">
    <location>
        <begin position="32"/>
        <end position="76"/>
    </location>
</feature>
<keyword evidence="4" id="KW-1185">Reference proteome</keyword>
<dbReference type="OrthoDB" id="1668230at2759"/>
<dbReference type="GeneID" id="66052668"/>
<feature type="compositionally biased region" description="Low complexity" evidence="1">
    <location>
        <begin position="1689"/>
        <end position="1707"/>
    </location>
</feature>
<dbReference type="InParanoid" id="A0A2K3DV66"/>
<feature type="compositionally biased region" description="Basic residues" evidence="1">
    <location>
        <begin position="1906"/>
        <end position="1919"/>
    </location>
</feature>
<feature type="compositionally biased region" description="Low complexity" evidence="1">
    <location>
        <begin position="1880"/>
        <end position="1905"/>
    </location>
</feature>
<feature type="region of interest" description="Disordered" evidence="1">
    <location>
        <begin position="1872"/>
        <end position="1929"/>
    </location>
</feature>
<feature type="compositionally biased region" description="Basic and acidic residues" evidence="1">
    <location>
        <begin position="648"/>
        <end position="660"/>
    </location>
</feature>
<dbReference type="SUPFAM" id="SSF56112">
    <property type="entry name" value="Protein kinase-like (PK-like)"/>
    <property type="match status" value="1"/>
</dbReference>
<dbReference type="InterPro" id="IPR008271">
    <property type="entry name" value="Ser/Thr_kinase_AS"/>
</dbReference>
<feature type="region of interest" description="Disordered" evidence="1">
    <location>
        <begin position="2128"/>
        <end position="2196"/>
    </location>
</feature>
<dbReference type="Pfam" id="PF07714">
    <property type="entry name" value="PK_Tyr_Ser-Thr"/>
    <property type="match status" value="1"/>
</dbReference>
<feature type="compositionally biased region" description="Polar residues" evidence="1">
    <location>
        <begin position="430"/>
        <end position="445"/>
    </location>
</feature>
<feature type="domain" description="Protein kinase" evidence="2">
    <location>
        <begin position="1254"/>
        <end position="1821"/>
    </location>
</feature>
<dbReference type="PROSITE" id="PS50011">
    <property type="entry name" value="PROTEIN_KINASE_DOM"/>
    <property type="match status" value="1"/>
</dbReference>
<feature type="compositionally biased region" description="Low complexity" evidence="1">
    <location>
        <begin position="713"/>
        <end position="741"/>
    </location>
</feature>
<dbReference type="InterPro" id="IPR051681">
    <property type="entry name" value="Ser/Thr_Kinases-Pseudokinases"/>
</dbReference>
<feature type="compositionally biased region" description="Low complexity" evidence="1">
    <location>
        <begin position="1194"/>
        <end position="1213"/>
    </location>
</feature>
<feature type="compositionally biased region" description="Low complexity" evidence="1">
    <location>
        <begin position="222"/>
        <end position="232"/>
    </location>
</feature>
<evidence type="ECO:0000313" key="3">
    <source>
        <dbReference type="EMBL" id="PNW84416.1"/>
    </source>
</evidence>
<feature type="compositionally biased region" description="Basic and acidic residues" evidence="1">
    <location>
        <begin position="1831"/>
        <end position="1844"/>
    </location>
</feature>
<dbReference type="EMBL" id="CM008964">
    <property type="protein sequence ID" value="PNW84416.1"/>
    <property type="molecule type" value="Genomic_DNA"/>
</dbReference>
<feature type="region of interest" description="Disordered" evidence="1">
    <location>
        <begin position="1169"/>
        <end position="1218"/>
    </location>
</feature>
<dbReference type="InterPro" id="IPR000719">
    <property type="entry name" value="Prot_kinase_dom"/>
</dbReference>
<feature type="compositionally biased region" description="Gly residues" evidence="1">
    <location>
        <begin position="46"/>
        <end position="60"/>
    </location>
</feature>
<feature type="compositionally biased region" description="Low complexity" evidence="1">
    <location>
        <begin position="485"/>
        <end position="503"/>
    </location>
</feature>
<feature type="region of interest" description="Disordered" evidence="1">
    <location>
        <begin position="587"/>
        <end position="660"/>
    </location>
</feature>
<feature type="compositionally biased region" description="Gly residues" evidence="1">
    <location>
        <begin position="526"/>
        <end position="537"/>
    </location>
</feature>
<dbReference type="PANTHER" id="PTHR44329:SF214">
    <property type="entry name" value="PROTEIN KINASE DOMAIN-CONTAINING PROTEIN"/>
    <property type="match status" value="1"/>
</dbReference>
<evidence type="ECO:0000313" key="4">
    <source>
        <dbReference type="Proteomes" id="UP000006906"/>
    </source>
</evidence>
<feature type="region of interest" description="Disordered" evidence="1">
    <location>
        <begin position="175"/>
        <end position="278"/>
    </location>
</feature>
<dbReference type="GO" id="GO:0005524">
    <property type="term" value="F:ATP binding"/>
    <property type="evidence" value="ECO:0007669"/>
    <property type="project" value="InterPro"/>
</dbReference>
<dbReference type="GO" id="GO:0004674">
    <property type="term" value="F:protein serine/threonine kinase activity"/>
    <property type="evidence" value="ECO:0000318"/>
    <property type="project" value="GO_Central"/>
</dbReference>
<dbReference type="KEGG" id="cre:CHLRE_03g144464v5"/>
<dbReference type="GO" id="GO:0007165">
    <property type="term" value="P:signal transduction"/>
    <property type="evidence" value="ECO:0000318"/>
    <property type="project" value="GO_Central"/>
</dbReference>
<name>A0A2K3DV66_CHLRE</name>
<dbReference type="Gramene" id="PNW84416">
    <property type="protein sequence ID" value="PNW84416"/>
    <property type="gene ID" value="CHLRE_03g144464v5"/>
</dbReference>
<dbReference type="Gene3D" id="1.10.510.10">
    <property type="entry name" value="Transferase(Phosphotransferase) domain 1"/>
    <property type="match status" value="1"/>
</dbReference>
<feature type="compositionally biased region" description="Low complexity" evidence="1">
    <location>
        <begin position="256"/>
        <end position="278"/>
    </location>
</feature>
<dbReference type="Gene3D" id="3.30.200.20">
    <property type="entry name" value="Phosphorylase Kinase, domain 1"/>
    <property type="match status" value="1"/>
</dbReference>
<feature type="region of interest" description="Disordered" evidence="1">
    <location>
        <begin position="897"/>
        <end position="933"/>
    </location>
</feature>
<reference evidence="3 4" key="1">
    <citation type="journal article" date="2007" name="Science">
        <title>The Chlamydomonas genome reveals the evolution of key animal and plant functions.</title>
        <authorList>
            <person name="Merchant S.S."/>
            <person name="Prochnik S.E."/>
            <person name="Vallon O."/>
            <person name="Harris E.H."/>
            <person name="Karpowicz S.J."/>
            <person name="Witman G.B."/>
            <person name="Terry A."/>
            <person name="Salamov A."/>
            <person name="Fritz-Laylin L.K."/>
            <person name="Marechal-Drouard L."/>
            <person name="Marshall W.F."/>
            <person name="Qu L.H."/>
            <person name="Nelson D.R."/>
            <person name="Sanderfoot A.A."/>
            <person name="Spalding M.H."/>
            <person name="Kapitonov V.V."/>
            <person name="Ren Q."/>
            <person name="Ferris P."/>
            <person name="Lindquist E."/>
            <person name="Shapiro H."/>
            <person name="Lucas S.M."/>
            <person name="Grimwood J."/>
            <person name="Schmutz J."/>
            <person name="Cardol P."/>
            <person name="Cerutti H."/>
            <person name="Chanfreau G."/>
            <person name="Chen C.L."/>
            <person name="Cognat V."/>
            <person name="Croft M.T."/>
            <person name="Dent R."/>
            <person name="Dutcher S."/>
            <person name="Fernandez E."/>
            <person name="Fukuzawa H."/>
            <person name="Gonzalez-Ballester D."/>
            <person name="Gonzalez-Halphen D."/>
            <person name="Hallmann A."/>
            <person name="Hanikenne M."/>
            <person name="Hippler M."/>
            <person name="Inwood W."/>
            <person name="Jabbari K."/>
            <person name="Kalanon M."/>
            <person name="Kuras R."/>
            <person name="Lefebvre P.A."/>
            <person name="Lemaire S.D."/>
            <person name="Lobanov A.V."/>
            <person name="Lohr M."/>
            <person name="Manuell A."/>
            <person name="Meier I."/>
            <person name="Mets L."/>
            <person name="Mittag M."/>
            <person name="Mittelmeier T."/>
            <person name="Moroney J.V."/>
            <person name="Moseley J."/>
            <person name="Napoli C."/>
            <person name="Nedelcu A.M."/>
            <person name="Niyogi K."/>
            <person name="Novoselov S.V."/>
            <person name="Paulsen I.T."/>
            <person name="Pazour G."/>
            <person name="Purton S."/>
            <person name="Ral J.P."/>
            <person name="Riano-Pachon D.M."/>
            <person name="Riekhof W."/>
            <person name="Rymarquis L."/>
            <person name="Schroda M."/>
            <person name="Stern D."/>
            <person name="Umen J."/>
            <person name="Willows R."/>
            <person name="Wilson N."/>
            <person name="Zimmer S.L."/>
            <person name="Allmer J."/>
            <person name="Balk J."/>
            <person name="Bisova K."/>
            <person name="Chen C.J."/>
            <person name="Elias M."/>
            <person name="Gendler K."/>
            <person name="Hauser C."/>
            <person name="Lamb M.R."/>
            <person name="Ledford H."/>
            <person name="Long J.C."/>
            <person name="Minagawa J."/>
            <person name="Page M.D."/>
            <person name="Pan J."/>
            <person name="Pootakham W."/>
            <person name="Roje S."/>
            <person name="Rose A."/>
            <person name="Stahlberg E."/>
            <person name="Terauchi A.M."/>
            <person name="Yang P."/>
            <person name="Ball S."/>
            <person name="Bowler C."/>
            <person name="Dieckmann C.L."/>
            <person name="Gladyshev V.N."/>
            <person name="Green P."/>
            <person name="Jorgensen R."/>
            <person name="Mayfield S."/>
            <person name="Mueller-Roeber B."/>
            <person name="Rajamani S."/>
            <person name="Sayre R.T."/>
            <person name="Brokstein P."/>
            <person name="Dubchak I."/>
            <person name="Goodstein D."/>
            <person name="Hornick L."/>
            <person name="Huang Y.W."/>
            <person name="Jhaveri J."/>
            <person name="Luo Y."/>
            <person name="Martinez D."/>
            <person name="Ngau W.C."/>
            <person name="Otillar B."/>
            <person name="Poliakov A."/>
            <person name="Porter A."/>
            <person name="Szajkowski L."/>
            <person name="Werner G."/>
            <person name="Zhou K."/>
            <person name="Grigoriev I.V."/>
            <person name="Rokhsar D.S."/>
            <person name="Grossman A.R."/>
        </authorList>
    </citation>
    <scope>NUCLEOTIDE SEQUENCE [LARGE SCALE GENOMIC DNA]</scope>
    <source>
        <strain evidence="4">CC-503</strain>
    </source>
</reference>
<feature type="compositionally biased region" description="Low complexity" evidence="1">
    <location>
        <begin position="455"/>
        <end position="475"/>
    </location>
</feature>
<dbReference type="InterPro" id="IPR011009">
    <property type="entry name" value="Kinase-like_dom_sf"/>
</dbReference>
<dbReference type="STRING" id="3055.A0A2K3DV66"/>
<dbReference type="PANTHER" id="PTHR44329">
    <property type="entry name" value="SERINE/THREONINE-PROTEIN KINASE TNNI3K-RELATED"/>
    <property type="match status" value="1"/>
</dbReference>
<feature type="compositionally biased region" description="Pro residues" evidence="1">
    <location>
        <begin position="1507"/>
        <end position="1516"/>
    </location>
</feature>
<dbReference type="PROSITE" id="PS00108">
    <property type="entry name" value="PROTEIN_KINASE_ST"/>
    <property type="match status" value="1"/>
</dbReference>
<feature type="compositionally biased region" description="Basic and acidic residues" evidence="1">
    <location>
        <begin position="593"/>
        <end position="625"/>
    </location>
</feature>
<feature type="region of interest" description="Disordered" evidence="1">
    <location>
        <begin position="334"/>
        <end position="374"/>
    </location>
</feature>
<feature type="region of interest" description="Disordered" evidence="1">
    <location>
        <begin position="1685"/>
        <end position="1736"/>
    </location>
</feature>
<dbReference type="InterPro" id="IPR001245">
    <property type="entry name" value="Ser-Thr/Tyr_kinase_cat_dom"/>
</dbReference>
<feature type="compositionally biased region" description="Basic residues" evidence="1">
    <location>
        <begin position="783"/>
        <end position="792"/>
    </location>
</feature>
<dbReference type="Proteomes" id="UP000006906">
    <property type="component" value="Chromosome 3"/>
</dbReference>
<organism evidence="3 4">
    <name type="scientific">Chlamydomonas reinhardtii</name>
    <name type="common">Chlamydomonas smithii</name>
    <dbReference type="NCBI Taxonomy" id="3055"/>
    <lineage>
        <taxon>Eukaryota</taxon>
        <taxon>Viridiplantae</taxon>
        <taxon>Chlorophyta</taxon>
        <taxon>core chlorophytes</taxon>
        <taxon>Chlorophyceae</taxon>
        <taxon>CS clade</taxon>
        <taxon>Chlamydomonadales</taxon>
        <taxon>Chlamydomonadaceae</taxon>
        <taxon>Chlamydomonas</taxon>
    </lineage>
</organism>
<feature type="compositionally biased region" description="Low complexity" evidence="1">
    <location>
        <begin position="2142"/>
        <end position="2169"/>
    </location>
</feature>
<dbReference type="SMART" id="SM00220">
    <property type="entry name" value="S_TKc"/>
    <property type="match status" value="1"/>
</dbReference>
<accession>A0A2K3DV66</accession>
<feature type="region of interest" description="Disordered" evidence="1">
    <location>
        <begin position="1422"/>
        <end position="1518"/>
    </location>
</feature>
<feature type="region of interest" description="Disordered" evidence="1">
    <location>
        <begin position="698"/>
        <end position="846"/>
    </location>
</feature>
<feature type="compositionally biased region" description="Basic residues" evidence="1">
    <location>
        <begin position="1708"/>
        <end position="1719"/>
    </location>
</feature>
<feature type="compositionally biased region" description="Low complexity" evidence="1">
    <location>
        <begin position="2176"/>
        <end position="2196"/>
    </location>
</feature>
<gene>
    <name evidence="3" type="ORF">CHLRE_03g144464v5</name>
</gene>
<feature type="region of interest" description="Disordered" evidence="1">
    <location>
        <begin position="403"/>
        <end position="545"/>
    </location>
</feature>
<feature type="region of interest" description="Disordered" evidence="1">
    <location>
        <begin position="1977"/>
        <end position="2003"/>
    </location>
</feature>
<feature type="compositionally biased region" description="Polar residues" evidence="1">
    <location>
        <begin position="66"/>
        <end position="75"/>
    </location>
</feature>
<feature type="compositionally biased region" description="Low complexity" evidence="1">
    <location>
        <begin position="897"/>
        <end position="911"/>
    </location>
</feature>
<dbReference type="ExpressionAtlas" id="A0A2K3DV66">
    <property type="expression patterns" value="baseline"/>
</dbReference>
<feature type="compositionally biased region" description="Low complexity" evidence="1">
    <location>
        <begin position="1462"/>
        <end position="1496"/>
    </location>
</feature>
<evidence type="ECO:0000259" key="2">
    <source>
        <dbReference type="PROSITE" id="PS50011"/>
    </source>
</evidence>
<proteinExistence type="predicted"/>
<protein>
    <recommendedName>
        <fullName evidence="2">Protein kinase domain-containing protein</fullName>
    </recommendedName>
</protein>
<sequence>MHMTACSDVGYAATPGAASAGAAVASGGGSWSLDALPRTGQQSPGLGPGPGSGPGSGPAHGLGASTDQVPRQYWSSPDPVILTDVAVAATTPAAAVSGCSSGSSGGGLHRSRSWWRLTGLAGRVCCGRGPLPRDHVPHTAHCVDGGLAGGDGTGSVAASAGRAAVPRPLHPHRLAAAAAEPSAQGSGCGGAASRAPHKPHQQQHQQLYQHSTSCAPSREQRPTSPSQSQLPSSRRRVSFINEVLAGGGGGGDSDGRSASPGGQPRLPTAAANTAPEAPVAAPEQVRLLAIAASGCRSGYGLVTRSGSGSGSRHSGAGCGLAAAAAVSGCRGAAEFADDDRCPSSPRGGRGAGGNQLSVEYRPAGGERTSSDCSLHAIRRRSSELAHGGEGCPAEQQPLLPFGREEEEARTGPQPQAASDADQEWPPQLRDGQQQRLPQTHSSQPQAGRPSGSAWPQQQPEGQGQQQRQPAQQQGGDEASRGGELSSYVAGSGAASGGSSACGGTRPQPQSRQDGAAVDVAAALFGDTGGGGRGGGAGAHKSGSRAWSVSALCAADAIAAGSARSLKSRLSCCSSAAVTLAGAVASAAAAADGDGDHAENGYRTRGSHEAMDAANRESQRERRHPAPLDPPAPTTAVGRPPRLQSGGGGDREGGGADCCCEPRRQCGATPGVLVSPQEEVEVGVAPVQATTSAAAEQFVLEAEPEAADVDTAADRAAAAGVAQRQQQQQQQQQQQLAAVGRLPSRTSAPPHSLTAGPDASPPLPQLVSRDSANPPQPPPPPRSCQHHRLRRPQPHASPSSCDHNAHSPPFATPIDPVTSDGYRHPCSSTATADSAHSDCRGSGGITRLTPRRADLRLDAMLLLPSSLPARGSHTAPGAPLPTCAGTAPLLPYAALSSTASPAGGAPSSAGGRAEAGHGLGGGTELAAGGDDGNRLELQGHFGPACVAAPQQCRRLHPRSAAQVRPLAACTHRGNAVGGPPAGLLPGGDAAPSLAPAAAAVAVDASTGYDSVGCLDGVGTPESAVSANVQLLRRDPGSGSGRSPSRGALLVMDGSACRDGGGGVGADVSVDGCGAGAARWDAAALSSAVATATAVATFADVEPAGSPQSKGPVCGVSDIWNAMVDVPGGGGGSGGGIGGGAGGGAKVLDITSDFDLWQRPQLQLQLPPPYRAAAGRTQPPTTSLQPLQAHARRQARQAPAAGGREAAGVEAAAGPRHWRRDVEDGNALEEEGAVAVAETGGASRTQPVLDDGAGVTLLPVLLGTGAAGKVYAGLFQGRRVAVKLLPLGHLCNELAALMAQAAAEAPRSRRTPPRLSPLPLLRSTQLGAQPGVSATAAAASETPQLSALPSGATAVLTGQLSGCDMDTAAGVPSAYDSSSSSEGDAGGRDGGDYCGGDGCAGPGGGGGSNVASQVRARMRSARLHQLNQRPSSSSRSRLPTAQPAPQPQLQGMEDKGPASPPPAAAAAPTHAAAPAGAHAAAGSDAAAPAAAPAADWDAGGAGARDDALGPPPPGPPPVGEDVARAVELYRQEAEVLGRIEHPNVVRLLAASLSPPAPCFLVMERCDASLESLLLGTAPSPPASAAGTPTPGTAGAPGLRRALMPLPKVLHIAIQIARGLEYLHPTITHADLKPANVLINDPDSPKPIVKLSDFGLSKLMSGITSTSLKSHAGTPAYMAPECYCSPPPLQPAPETQAAPPDTAQPPLAGAAHHHHHHHHQHQHLQDPPPDPPLASRTPRAHKSDMYSLGLVLYAMLTGQQPWKDCGVMAIAYKVGVLGERPPLEQLSRRRCPGPLRRLVRRCWSQDPARRPDAAVVAEQLQSLLAQLEDEEEEQRLRQDRERGDTAQRDWQSGAAAAAALAADQLQLHQSRQAQGPDLGAVGSAADSTTTASTSPRAMSPPARAPALPHQHHPQHHQQHHQQQHQQQQWGRARCDDAPLLDTEVVSALRDGGWLAHRRHSCSSGASSGAEGHLQRLAGEWQRSTPPPGAEAGQWQSPPPAGSAAQLVSPLVQAHRPAQAGGGPGVGGGAAAGIRWMAFAPGGGGGGHDGSGYLCSPSLSPRHSVAAGRVAGAAHVHSGAVAGTHVGAGGSSALLAPALPTASTVVTAAALARQPLLQAAKPRARQHHLYFPRGHATGPEHGLDGGSSSSSSYMAGPGSMHQHQPQHQQQQQQEGPMCQSSLFSRSSRRSGSSAASRLSEGALLSQLAGVELEIEL</sequence>
<dbReference type="RefSeq" id="XP_042925513.1">
    <property type="nucleotide sequence ID" value="XM_043060384.1"/>
</dbReference>
<dbReference type="Pfam" id="PF00069">
    <property type="entry name" value="Pkinase"/>
    <property type="match status" value="1"/>
</dbReference>
<evidence type="ECO:0000256" key="1">
    <source>
        <dbReference type="SAM" id="MobiDB-lite"/>
    </source>
</evidence>